<feature type="transmembrane region" description="Helical" evidence="1">
    <location>
        <begin position="66"/>
        <end position="90"/>
    </location>
</feature>
<gene>
    <name evidence="2" type="ORF">MKW94_015868</name>
</gene>
<reference evidence="2" key="1">
    <citation type="submission" date="2022-03" db="EMBL/GenBank/DDBJ databases">
        <title>A functionally conserved STORR gene fusion in Papaver species that diverged 16.8 million years ago.</title>
        <authorList>
            <person name="Catania T."/>
        </authorList>
    </citation>
    <scope>NUCLEOTIDE SEQUENCE</scope>
    <source>
        <strain evidence="2">S-191538</strain>
    </source>
</reference>
<dbReference type="EMBL" id="JAJJMA010100741">
    <property type="protein sequence ID" value="MCL7030377.1"/>
    <property type="molecule type" value="Genomic_DNA"/>
</dbReference>
<comment type="caution">
    <text evidence="2">The sequence shown here is derived from an EMBL/GenBank/DDBJ whole genome shotgun (WGS) entry which is preliminary data.</text>
</comment>
<dbReference type="AlphaFoldDB" id="A0AA41V3E7"/>
<name>A0AA41V3E7_PAPNU</name>
<protein>
    <submittedName>
        <fullName evidence="2">Uncharacterized protein</fullName>
    </submittedName>
</protein>
<evidence type="ECO:0000313" key="3">
    <source>
        <dbReference type="Proteomes" id="UP001177140"/>
    </source>
</evidence>
<dbReference type="PANTHER" id="PTHR33133:SF24">
    <property type="entry name" value="OS01G0800300 PROTEIN"/>
    <property type="match status" value="1"/>
</dbReference>
<organism evidence="2 3">
    <name type="scientific">Papaver nudicaule</name>
    <name type="common">Iceland poppy</name>
    <dbReference type="NCBI Taxonomy" id="74823"/>
    <lineage>
        <taxon>Eukaryota</taxon>
        <taxon>Viridiplantae</taxon>
        <taxon>Streptophyta</taxon>
        <taxon>Embryophyta</taxon>
        <taxon>Tracheophyta</taxon>
        <taxon>Spermatophyta</taxon>
        <taxon>Magnoliopsida</taxon>
        <taxon>Ranunculales</taxon>
        <taxon>Papaveraceae</taxon>
        <taxon>Papaveroideae</taxon>
        <taxon>Papaver</taxon>
    </lineage>
</organism>
<dbReference type="Proteomes" id="UP001177140">
    <property type="component" value="Unassembled WGS sequence"/>
</dbReference>
<feature type="transmembrane region" description="Helical" evidence="1">
    <location>
        <begin position="35"/>
        <end position="54"/>
    </location>
</feature>
<evidence type="ECO:0000256" key="1">
    <source>
        <dbReference type="SAM" id="Phobius"/>
    </source>
</evidence>
<proteinExistence type="predicted"/>
<keyword evidence="1" id="KW-0812">Transmembrane</keyword>
<sequence length="218" mass="24292">MVFTIASHYVSRPVSYISIIHAIPSILNRLLITSIYALPLVIGAYLANFAYLSLIHAIPKMNVIPIIFTIIYGVFITIVDAHIIVFWNFANVISVLEPNVHGLSAMKRSRQLLPGIGNTFMAIFLVCLYLFAADVILIMGNLIMHMNIHITVRILLVAFWVIIMGGGLNFVGLIGQSALYYECKSYHKQVIDKKVLSEYLHGMESGSHNSTEGNNIEV</sequence>
<accession>A0AA41V3E7</accession>
<keyword evidence="1" id="KW-0472">Membrane</keyword>
<evidence type="ECO:0000313" key="2">
    <source>
        <dbReference type="EMBL" id="MCL7030377.1"/>
    </source>
</evidence>
<dbReference type="PANTHER" id="PTHR33133">
    <property type="entry name" value="OS08G0107100 PROTEIN-RELATED"/>
    <property type="match status" value="1"/>
</dbReference>
<keyword evidence="1" id="KW-1133">Transmembrane helix</keyword>
<keyword evidence="3" id="KW-1185">Reference proteome</keyword>
<feature type="transmembrane region" description="Helical" evidence="1">
    <location>
        <begin position="120"/>
        <end position="142"/>
    </location>
</feature>
<feature type="transmembrane region" description="Helical" evidence="1">
    <location>
        <begin position="154"/>
        <end position="175"/>
    </location>
</feature>